<organism evidence="9 10">
    <name type="scientific">Salinicoccus jeotgali</name>
    <dbReference type="NCBI Taxonomy" id="381634"/>
    <lineage>
        <taxon>Bacteria</taxon>
        <taxon>Bacillati</taxon>
        <taxon>Bacillota</taxon>
        <taxon>Bacilli</taxon>
        <taxon>Bacillales</taxon>
        <taxon>Staphylococcaceae</taxon>
        <taxon>Salinicoccus</taxon>
    </lineage>
</organism>
<dbReference type="Proteomes" id="UP001500920">
    <property type="component" value="Unassembled WGS sequence"/>
</dbReference>
<proteinExistence type="inferred from homology"/>
<dbReference type="PANTHER" id="PTHR33602">
    <property type="entry name" value="REGULATORY PROTEIN RECX FAMILY PROTEIN"/>
    <property type="match status" value="1"/>
</dbReference>
<comment type="similarity">
    <text evidence="2 5">Belongs to the RecX family.</text>
</comment>
<keyword evidence="10" id="KW-1185">Reference proteome</keyword>
<keyword evidence="4 5" id="KW-0963">Cytoplasm</keyword>
<dbReference type="InterPro" id="IPR036388">
    <property type="entry name" value="WH-like_DNA-bd_sf"/>
</dbReference>
<dbReference type="Pfam" id="PF02631">
    <property type="entry name" value="RecX_HTH2"/>
    <property type="match status" value="1"/>
</dbReference>
<dbReference type="PANTHER" id="PTHR33602:SF1">
    <property type="entry name" value="REGULATORY PROTEIN RECX FAMILY PROTEIN"/>
    <property type="match status" value="1"/>
</dbReference>
<sequence length="264" mass="31461">MQIKKVARGKKGMYDIQMDDGSTFKAHEESVVKYRLIPERVLEEEEYNEVLSAIQFDAAYVRALGYISYKLRTIHEMRKYLAEDYASVMIDETIKRLEEEGYLNDAHYAEALKNTMLATTDKGPHALERELKKHKVQPDIIRENVEKFSEQIDQERMNRLKDKQLKRHKGSYQQFKMKLTEKLYQKGYTGEHLAMIDFDDDYDEDVHFNRDFEKYLRRYQKKETGYALKQKLIQAMMRKGYTYDSIQEKLGGLDDETFEHNDET</sequence>
<reference evidence="10" key="1">
    <citation type="journal article" date="2019" name="Int. J. Syst. Evol. Microbiol.">
        <title>The Global Catalogue of Microorganisms (GCM) 10K type strain sequencing project: providing services to taxonomists for standard genome sequencing and annotation.</title>
        <authorList>
            <consortium name="The Broad Institute Genomics Platform"/>
            <consortium name="The Broad Institute Genome Sequencing Center for Infectious Disease"/>
            <person name="Wu L."/>
            <person name="Ma J."/>
        </authorList>
    </citation>
    <scope>NUCLEOTIDE SEQUENCE [LARGE SCALE GENOMIC DNA]</scope>
    <source>
        <strain evidence="10">JCM 16981</strain>
    </source>
</reference>
<evidence type="ECO:0000259" key="8">
    <source>
        <dbReference type="Pfam" id="PF21982"/>
    </source>
</evidence>
<evidence type="ECO:0000259" key="7">
    <source>
        <dbReference type="Pfam" id="PF21981"/>
    </source>
</evidence>
<name>A0ABP7E488_9STAP</name>
<dbReference type="Pfam" id="PF21981">
    <property type="entry name" value="RecX_HTH3"/>
    <property type="match status" value="1"/>
</dbReference>
<gene>
    <name evidence="5 9" type="primary">recX</name>
    <name evidence="9" type="ORF">GCM10022378_01100</name>
</gene>
<evidence type="ECO:0000256" key="1">
    <source>
        <dbReference type="ARBA" id="ARBA00004496"/>
    </source>
</evidence>
<dbReference type="InterPro" id="IPR003783">
    <property type="entry name" value="Regulatory_RecX"/>
</dbReference>
<comment type="caution">
    <text evidence="9">The sequence shown here is derived from an EMBL/GenBank/DDBJ whole genome shotgun (WGS) entry which is preliminary data.</text>
</comment>
<dbReference type="HAMAP" id="MF_01114">
    <property type="entry name" value="RecX"/>
    <property type="match status" value="1"/>
</dbReference>
<feature type="domain" description="RecX first three-helical" evidence="8">
    <location>
        <begin position="59"/>
        <end position="97"/>
    </location>
</feature>
<dbReference type="Gene3D" id="1.10.10.10">
    <property type="entry name" value="Winged helix-like DNA-binding domain superfamily/Winged helix DNA-binding domain"/>
    <property type="match status" value="3"/>
</dbReference>
<accession>A0ABP7E488</accession>
<dbReference type="RefSeq" id="WP_344700671.1">
    <property type="nucleotide sequence ID" value="NZ_BAABCK010000002.1"/>
</dbReference>
<evidence type="ECO:0000313" key="9">
    <source>
        <dbReference type="EMBL" id="GAA3714071.1"/>
    </source>
</evidence>
<evidence type="ECO:0000256" key="5">
    <source>
        <dbReference type="HAMAP-Rule" id="MF_01114"/>
    </source>
</evidence>
<dbReference type="Pfam" id="PF21982">
    <property type="entry name" value="RecX_HTH1"/>
    <property type="match status" value="1"/>
</dbReference>
<protein>
    <recommendedName>
        <fullName evidence="3 5">Regulatory protein RecX</fullName>
    </recommendedName>
</protein>
<evidence type="ECO:0000256" key="2">
    <source>
        <dbReference type="ARBA" id="ARBA00009695"/>
    </source>
</evidence>
<dbReference type="InterPro" id="IPR053924">
    <property type="entry name" value="RecX_HTH_2nd"/>
</dbReference>
<comment type="function">
    <text evidence="5">Modulates RecA activity.</text>
</comment>
<evidence type="ECO:0000256" key="4">
    <source>
        <dbReference type="ARBA" id="ARBA00022490"/>
    </source>
</evidence>
<feature type="domain" description="RecX third three-helical" evidence="7">
    <location>
        <begin position="213"/>
        <end position="248"/>
    </location>
</feature>
<dbReference type="InterPro" id="IPR053925">
    <property type="entry name" value="RecX_HTH_3rd"/>
</dbReference>
<dbReference type="InterPro" id="IPR053926">
    <property type="entry name" value="RecX_HTH_1st"/>
</dbReference>
<comment type="subcellular location">
    <subcellularLocation>
        <location evidence="1 5">Cytoplasm</location>
    </subcellularLocation>
</comment>
<dbReference type="EMBL" id="BAABCK010000002">
    <property type="protein sequence ID" value="GAA3714071.1"/>
    <property type="molecule type" value="Genomic_DNA"/>
</dbReference>
<evidence type="ECO:0000259" key="6">
    <source>
        <dbReference type="Pfam" id="PF02631"/>
    </source>
</evidence>
<feature type="domain" description="RecX second three-helical" evidence="6">
    <location>
        <begin position="104"/>
        <end position="143"/>
    </location>
</feature>
<evidence type="ECO:0000313" key="10">
    <source>
        <dbReference type="Proteomes" id="UP001500920"/>
    </source>
</evidence>
<evidence type="ECO:0000256" key="3">
    <source>
        <dbReference type="ARBA" id="ARBA00018111"/>
    </source>
</evidence>